<feature type="domain" description="Limiting CO2-inducible protein B/C beta carbonyic anhydrase" evidence="1">
    <location>
        <begin position="22"/>
        <end position="228"/>
    </location>
</feature>
<proteinExistence type="predicted"/>
<evidence type="ECO:0000259" key="1">
    <source>
        <dbReference type="Pfam" id="PF18599"/>
    </source>
</evidence>
<keyword evidence="3" id="KW-1185">Reference proteome</keyword>
<protein>
    <submittedName>
        <fullName evidence="2">Low-CO2 inducible protein LCIB</fullName>
    </submittedName>
</protein>
<dbReference type="PANTHER" id="PTHR38016:SF1">
    <property type="entry name" value="LIMITING CO2-INDUCIBLE PROTEIN B_C BETA CARBONYIC ANHYDRASE DOMAIN-CONTAINING PROTEIN"/>
    <property type="match status" value="1"/>
</dbReference>
<name>A0A5K7S9C9_9BACT</name>
<evidence type="ECO:0000313" key="2">
    <source>
        <dbReference type="EMBL" id="BBE18170.1"/>
    </source>
</evidence>
<dbReference type="EMBL" id="AP018694">
    <property type="protein sequence ID" value="BBE18170.1"/>
    <property type="molecule type" value="Genomic_DNA"/>
</dbReference>
<dbReference type="RefSeq" id="WP_318351099.1">
    <property type="nucleotide sequence ID" value="NZ_AP018694.1"/>
</dbReference>
<dbReference type="InterPro" id="IPR040703">
    <property type="entry name" value="LCIB/C_CA"/>
</dbReference>
<reference evidence="2" key="1">
    <citation type="journal article" date="2020" name="Int. J. Syst. Evol. Microbiol.">
        <title>Aquipluma nitroreducens gen. nov. sp. nov., a novel facultatively anaerobic bacterium isolated from a freshwater lake.</title>
        <authorList>
            <person name="Watanabe M."/>
            <person name="Kojima H."/>
            <person name="Fukui M."/>
        </authorList>
    </citation>
    <scope>NUCLEOTIDE SEQUENCE</scope>
    <source>
        <strain evidence="2">MeG22</strain>
    </source>
</reference>
<accession>A0A5K7S9C9</accession>
<gene>
    <name evidence="2" type="ORF">AQPE_2330</name>
</gene>
<dbReference type="KEGG" id="anf:AQPE_2330"/>
<organism evidence="2 3">
    <name type="scientific">Aquipluma nitroreducens</name>
    <dbReference type="NCBI Taxonomy" id="2010828"/>
    <lineage>
        <taxon>Bacteria</taxon>
        <taxon>Pseudomonadati</taxon>
        <taxon>Bacteroidota</taxon>
        <taxon>Bacteroidia</taxon>
        <taxon>Marinilabiliales</taxon>
        <taxon>Prolixibacteraceae</taxon>
        <taxon>Aquipluma</taxon>
    </lineage>
</organism>
<dbReference type="Proteomes" id="UP001193389">
    <property type="component" value="Chromosome"/>
</dbReference>
<evidence type="ECO:0000313" key="3">
    <source>
        <dbReference type="Proteomes" id="UP001193389"/>
    </source>
</evidence>
<sequence>MQKIISKYFDEFSTMSEASHNAVLEIANREEIEMNKIIVATSFCFDELNHQPAKMNLPSPQGTFIMGGLAGYPFVGDIGLTAFVDHIPDEGAALFIFGSHIGISRTGEVGKIKRVGQHRHTNTCGALMMVQNHVLSSEIHEIDSDDYSEFQPEFLALRLLPMANEIRKAEVPILKTTHLVYDQIENEILKLIINNKKLQANFPVYILGGIVINTDESLPNYFSQKVFRKVR</sequence>
<dbReference type="Pfam" id="PF18599">
    <property type="entry name" value="LCIB_C_CA"/>
    <property type="match status" value="1"/>
</dbReference>
<dbReference type="PANTHER" id="PTHR38016">
    <property type="entry name" value="UNNAMED PRODUCT"/>
    <property type="match status" value="1"/>
</dbReference>
<dbReference type="AlphaFoldDB" id="A0A5K7S9C9"/>